<gene>
    <name evidence="1" type="ORF">CEG18_22240</name>
</gene>
<dbReference type="SUPFAM" id="SSF50494">
    <property type="entry name" value="Trypsin-like serine proteases"/>
    <property type="match status" value="1"/>
</dbReference>
<protein>
    <submittedName>
        <fullName evidence="1">Serine protease</fullName>
    </submittedName>
</protein>
<dbReference type="GO" id="GO:0008233">
    <property type="term" value="F:peptidase activity"/>
    <property type="evidence" value="ECO:0007669"/>
    <property type="project" value="UniProtKB-KW"/>
</dbReference>
<sequence length="219" mass="23642">MNKVWGMLLLFFLAGCNGWVSPETDGRLTDRYFSVLSGPPIPGFIVASAVQWNADYAVTAAHTPFLRNQAYRCSTGCDLLFIAHKADGELPRWREFRAGEAVTALGSSSLLIPMSSMGKVWPVPFVDDGSASGERYGVHDAAIAKGMSGGPLIGSDGSVLGINIGFQAGFKPPANRPELAGMSRLSVFVPYSVIQREWLLFQAQAARRTSHHALQAKNQ</sequence>
<proteinExistence type="predicted"/>
<dbReference type="EMBL" id="NJBA01000008">
    <property type="protein sequence ID" value="OWP48741.1"/>
    <property type="molecule type" value="Genomic_DNA"/>
</dbReference>
<dbReference type="PROSITE" id="PS51257">
    <property type="entry name" value="PROKAR_LIPOPROTEIN"/>
    <property type="match status" value="1"/>
</dbReference>
<dbReference type="Gene3D" id="2.40.10.10">
    <property type="entry name" value="Trypsin-like serine proteases"/>
    <property type="match status" value="1"/>
</dbReference>
<dbReference type="AlphaFoldDB" id="A0A246F6I1"/>
<reference evidence="1 2" key="1">
    <citation type="submission" date="2017-06" db="EMBL/GenBank/DDBJ databases">
        <title>Draft genome of Pseudomonas nitroreducens DF05.</title>
        <authorList>
            <person name="Iyer R."/>
        </authorList>
    </citation>
    <scope>NUCLEOTIDE SEQUENCE [LARGE SCALE GENOMIC DNA]</scope>
    <source>
        <strain evidence="1 2">DF05</strain>
    </source>
</reference>
<dbReference type="GO" id="GO:0006508">
    <property type="term" value="P:proteolysis"/>
    <property type="evidence" value="ECO:0007669"/>
    <property type="project" value="UniProtKB-KW"/>
</dbReference>
<name>A0A246F6I1_PSENT</name>
<evidence type="ECO:0000313" key="1">
    <source>
        <dbReference type="EMBL" id="OWP48741.1"/>
    </source>
</evidence>
<dbReference type="STRING" id="46680.GCA_000807755_05868"/>
<keyword evidence="1" id="KW-0378">Hydrolase</keyword>
<organism evidence="1 2">
    <name type="scientific">Pseudomonas nitroreducens</name>
    <dbReference type="NCBI Taxonomy" id="46680"/>
    <lineage>
        <taxon>Bacteria</taxon>
        <taxon>Pseudomonadati</taxon>
        <taxon>Pseudomonadota</taxon>
        <taxon>Gammaproteobacteria</taxon>
        <taxon>Pseudomonadales</taxon>
        <taxon>Pseudomonadaceae</taxon>
        <taxon>Pseudomonas</taxon>
    </lineage>
</organism>
<dbReference type="InterPro" id="IPR043504">
    <property type="entry name" value="Peptidase_S1_PA_chymotrypsin"/>
</dbReference>
<dbReference type="InterPro" id="IPR009003">
    <property type="entry name" value="Peptidase_S1_PA"/>
</dbReference>
<evidence type="ECO:0000313" key="2">
    <source>
        <dbReference type="Proteomes" id="UP000198145"/>
    </source>
</evidence>
<dbReference type="Proteomes" id="UP000198145">
    <property type="component" value="Unassembled WGS sequence"/>
</dbReference>
<dbReference type="eggNOG" id="COG0265">
    <property type="taxonomic scope" value="Bacteria"/>
</dbReference>
<keyword evidence="1" id="KW-0645">Protease</keyword>
<accession>A0A246F6I1</accession>
<comment type="caution">
    <text evidence="1">The sequence shown here is derived from an EMBL/GenBank/DDBJ whole genome shotgun (WGS) entry which is preliminary data.</text>
</comment>